<dbReference type="Gene3D" id="1.25.40.90">
    <property type="match status" value="1"/>
</dbReference>
<name>W9YFV0_9EURO</name>
<evidence type="ECO:0000313" key="3">
    <source>
        <dbReference type="EMBL" id="EXJ91767.1"/>
    </source>
</evidence>
<dbReference type="GO" id="GO:0006874">
    <property type="term" value="P:intracellular calcium ion homeostasis"/>
    <property type="evidence" value="ECO:0007669"/>
    <property type="project" value="TreeGrafter"/>
</dbReference>
<dbReference type="HOGENOM" id="CLU_044165_0_0_1"/>
<dbReference type="Proteomes" id="UP000019478">
    <property type="component" value="Unassembled WGS sequence"/>
</dbReference>
<sequence length="383" mass="42217">MAAHHIVIAKASFAAALLRPDVIKVSRDDLLTFHSALEAALVRCSRHNIQNCKEWLLQNVIVSADRVGAFGKYLTTLSRHLALPPDETVKTSLARQRLHILYLVSDLLHHSKYHTSEASLLGRVTSSLQPFLLDLFQSALSERKRKLLRRLEDLLELWEHEQYFGRDVFAQLRDALADVQPQTAPVSQEQATAQGEAKEPPYVLPATHGDPSLRFYDLPAGNLVPHIIPNSSQPIRPDDVHALRLPSGPADESLVNALKEFLDDVQGINERISKLEKNGVTLEFDEMGEISYHGEAGDLVGDTYYGWSRSFCPTVQAAVAAATVVVSPTSGAVTATLRMSIRDPLDLTVDQHPALDTEDRSKSEVLVAMKVGHDQGAGRIPLS</sequence>
<dbReference type="InterPro" id="IPR008942">
    <property type="entry name" value="ENTH_VHS"/>
</dbReference>
<comment type="caution">
    <text evidence="3">The sequence shown here is derived from an EMBL/GenBank/DDBJ whole genome shotgun (WGS) entry which is preliminary data.</text>
</comment>
<keyword evidence="4" id="KW-1185">Reference proteome</keyword>
<dbReference type="OrthoDB" id="21470at2759"/>
<dbReference type="PANTHER" id="PTHR12323">
    <property type="entry name" value="SR-RELATED CTD ASSOCIATED FACTOR 6"/>
    <property type="match status" value="1"/>
</dbReference>
<proteinExistence type="predicted"/>
<protein>
    <recommendedName>
        <fullName evidence="2">CID domain-containing protein</fullName>
    </recommendedName>
</protein>
<reference evidence="3 4" key="1">
    <citation type="submission" date="2013-03" db="EMBL/GenBank/DDBJ databases">
        <title>The Genome Sequence of Capronia epimyces CBS 606.96.</title>
        <authorList>
            <consortium name="The Broad Institute Genomics Platform"/>
            <person name="Cuomo C."/>
            <person name="de Hoog S."/>
            <person name="Gorbushina A."/>
            <person name="Walker B."/>
            <person name="Young S.K."/>
            <person name="Zeng Q."/>
            <person name="Gargeya S."/>
            <person name="Fitzgerald M."/>
            <person name="Haas B."/>
            <person name="Abouelleil A."/>
            <person name="Allen A.W."/>
            <person name="Alvarado L."/>
            <person name="Arachchi H.M."/>
            <person name="Berlin A.M."/>
            <person name="Chapman S.B."/>
            <person name="Gainer-Dewar J."/>
            <person name="Goldberg J."/>
            <person name="Griggs A."/>
            <person name="Gujja S."/>
            <person name="Hansen M."/>
            <person name="Howarth C."/>
            <person name="Imamovic A."/>
            <person name="Ireland A."/>
            <person name="Larimer J."/>
            <person name="McCowan C."/>
            <person name="Murphy C."/>
            <person name="Pearson M."/>
            <person name="Poon T.W."/>
            <person name="Priest M."/>
            <person name="Roberts A."/>
            <person name="Saif S."/>
            <person name="Shea T."/>
            <person name="Sisk P."/>
            <person name="Sykes S."/>
            <person name="Wortman J."/>
            <person name="Nusbaum C."/>
            <person name="Birren B."/>
        </authorList>
    </citation>
    <scope>NUCLEOTIDE SEQUENCE [LARGE SCALE GENOMIC DNA]</scope>
    <source>
        <strain evidence="3 4">CBS 606.96</strain>
    </source>
</reference>
<accession>W9YFV0</accession>
<dbReference type="PANTHER" id="PTHR12323:SF0">
    <property type="entry name" value="CALCIUM HOMEOSTASIS ENDOPLASMIC RETICULUM PROTEIN"/>
    <property type="match status" value="1"/>
</dbReference>
<dbReference type="GeneID" id="19164457"/>
<dbReference type="InterPro" id="IPR006569">
    <property type="entry name" value="CID_dom"/>
</dbReference>
<dbReference type="GO" id="GO:0048471">
    <property type="term" value="C:perinuclear region of cytoplasm"/>
    <property type="evidence" value="ECO:0007669"/>
    <property type="project" value="TreeGrafter"/>
</dbReference>
<feature type="compositionally biased region" description="Polar residues" evidence="1">
    <location>
        <begin position="181"/>
        <end position="193"/>
    </location>
</feature>
<evidence type="ECO:0000259" key="2">
    <source>
        <dbReference type="PROSITE" id="PS51391"/>
    </source>
</evidence>
<dbReference type="AlphaFoldDB" id="W9YFV0"/>
<gene>
    <name evidence="3" type="ORF">A1O3_00317</name>
</gene>
<feature type="region of interest" description="Disordered" evidence="1">
    <location>
        <begin position="181"/>
        <end position="202"/>
    </location>
</feature>
<organism evidence="3 4">
    <name type="scientific">Capronia epimyces CBS 606.96</name>
    <dbReference type="NCBI Taxonomy" id="1182542"/>
    <lineage>
        <taxon>Eukaryota</taxon>
        <taxon>Fungi</taxon>
        <taxon>Dikarya</taxon>
        <taxon>Ascomycota</taxon>
        <taxon>Pezizomycotina</taxon>
        <taxon>Eurotiomycetes</taxon>
        <taxon>Chaetothyriomycetidae</taxon>
        <taxon>Chaetothyriales</taxon>
        <taxon>Herpotrichiellaceae</taxon>
        <taxon>Capronia</taxon>
    </lineage>
</organism>
<dbReference type="EMBL" id="AMGY01000001">
    <property type="protein sequence ID" value="EXJ91767.1"/>
    <property type="molecule type" value="Genomic_DNA"/>
</dbReference>
<dbReference type="Pfam" id="PF04818">
    <property type="entry name" value="CID"/>
    <property type="match status" value="1"/>
</dbReference>
<dbReference type="PROSITE" id="PS51391">
    <property type="entry name" value="CID"/>
    <property type="match status" value="1"/>
</dbReference>
<feature type="domain" description="CID" evidence="2">
    <location>
        <begin position="25"/>
        <end position="180"/>
    </location>
</feature>
<evidence type="ECO:0000256" key="1">
    <source>
        <dbReference type="SAM" id="MobiDB-lite"/>
    </source>
</evidence>
<evidence type="ECO:0000313" key="4">
    <source>
        <dbReference type="Proteomes" id="UP000019478"/>
    </source>
</evidence>
<dbReference type="eggNOG" id="KOG4368">
    <property type="taxonomic scope" value="Eukaryota"/>
</dbReference>
<dbReference type="RefSeq" id="XP_007728657.1">
    <property type="nucleotide sequence ID" value="XM_007730467.1"/>
</dbReference>
<dbReference type="STRING" id="1182542.W9YFV0"/>